<dbReference type="GO" id="GO:0005198">
    <property type="term" value="F:structural molecule activity"/>
    <property type="evidence" value="ECO:0007669"/>
    <property type="project" value="InterPro"/>
</dbReference>
<dbReference type="AlphaFoldDB" id="A0AB35Y3D3"/>
<proteinExistence type="predicted"/>
<gene>
    <name evidence="1" type="ORF">WF787_05190</name>
</gene>
<organism evidence="1 2">
    <name type="scientific">Faecalibacterium taiwanense</name>
    <dbReference type="NCBI Taxonomy" id="3030638"/>
    <lineage>
        <taxon>Bacteria</taxon>
        <taxon>Bacillati</taxon>
        <taxon>Bacillota</taxon>
        <taxon>Clostridia</taxon>
        <taxon>Eubacteriales</taxon>
        <taxon>Oscillospiraceae</taxon>
        <taxon>Faecalibacterium</taxon>
    </lineage>
</organism>
<dbReference type="Proteomes" id="UP001379600">
    <property type="component" value="Unassembled WGS sequence"/>
</dbReference>
<reference evidence="1 2" key="1">
    <citation type="submission" date="2024-03" db="EMBL/GenBank/DDBJ databases">
        <authorList>
            <person name="Plomp N."/>
            <person name="Harmsen H.J."/>
        </authorList>
    </citation>
    <scope>NUCLEOTIDE SEQUENCE [LARGE SCALE GENOMIC DNA]</scope>
    <source>
        <strain evidence="1 2">HTF-76H</strain>
    </source>
</reference>
<accession>A0AB35Y3D3</accession>
<comment type="caution">
    <text evidence="1">The sequence shown here is derived from an EMBL/GenBank/DDBJ whole genome shotgun (WGS) entry which is preliminary data.</text>
</comment>
<evidence type="ECO:0000313" key="1">
    <source>
        <dbReference type="EMBL" id="MEJ3690623.1"/>
    </source>
</evidence>
<dbReference type="RefSeq" id="WP_337678974.1">
    <property type="nucleotide sequence ID" value="NZ_JBBFKB010000102.1"/>
</dbReference>
<protein>
    <submittedName>
        <fullName evidence="1">Phage minor capsid protein</fullName>
    </submittedName>
</protein>
<dbReference type="Pfam" id="PF06152">
    <property type="entry name" value="Phage_min_cap2"/>
    <property type="match status" value="1"/>
</dbReference>
<name>A0AB35Y3D3_9FIRM</name>
<dbReference type="InterPro" id="IPR009319">
    <property type="entry name" value="Phage_A118_VSP1"/>
</dbReference>
<evidence type="ECO:0000313" key="2">
    <source>
        <dbReference type="Proteomes" id="UP001379600"/>
    </source>
</evidence>
<sequence>MLTPDEVNGYAGLMAAPWDELNERILRDMVRRIIKAGKITSTAEWQSFRAQALGASRAYLLRQMQTIVQELGSQEAAVFAQAIKQAYTRDMLDAAAAGRSLAPLGESEEAQQLLESGYRRTMNTLYNLTQSRAVMGNQNMVETTQRQLAYYLDMAHMDAASGAFSSDDAARRALNALAAKGVGAITYPSGHVDTLDVVVLRATRTGINQTAGEITRHNADALECDLMELDAHVGARTGDGGQDLTNHSWWQGQIVSRSGRHGYLSLDDIGYGDVRGFMGANCAHNWAMYWEGASVRSYTPERLAAINAATVTYNGKDIDRYKATQMQRAQERQIRADKRAFLVAKESGQKDAEKAAAAKLAASRAKMKDFLSQTGLQQYQLRESVPGFGRSEAASAAAQARK</sequence>
<keyword evidence="2" id="KW-1185">Reference proteome</keyword>
<dbReference type="EMBL" id="JBBFKC010000004">
    <property type="protein sequence ID" value="MEJ3690623.1"/>
    <property type="molecule type" value="Genomic_DNA"/>
</dbReference>